<dbReference type="PANTHER" id="PTHR33055">
    <property type="entry name" value="TRANSPOSASE FOR INSERTION SEQUENCE ELEMENT IS1111A"/>
    <property type="match status" value="1"/>
</dbReference>
<dbReference type="RefSeq" id="WP_090773197.1">
    <property type="nucleotide sequence ID" value="NZ_FMZH01000021.1"/>
</dbReference>
<dbReference type="EMBL" id="FMZH01000021">
    <property type="protein sequence ID" value="SDE42480.1"/>
    <property type="molecule type" value="Genomic_DNA"/>
</dbReference>
<evidence type="ECO:0000259" key="1">
    <source>
        <dbReference type="Pfam" id="PF02371"/>
    </source>
</evidence>
<gene>
    <name evidence="2" type="ORF">SAMN04488024_1211</name>
</gene>
<reference evidence="3" key="1">
    <citation type="submission" date="2016-10" db="EMBL/GenBank/DDBJ databases">
        <authorList>
            <person name="Varghese N."/>
            <person name="Submissions S."/>
        </authorList>
    </citation>
    <scope>NUCLEOTIDE SEQUENCE [LARGE SCALE GENOMIC DNA]</scope>
    <source>
        <strain evidence="3">DSM 18609</strain>
    </source>
</reference>
<evidence type="ECO:0000313" key="2">
    <source>
        <dbReference type="EMBL" id="SDE42480.1"/>
    </source>
</evidence>
<name>A0A1G7CUP5_9SPHI</name>
<dbReference type="GO" id="GO:0003677">
    <property type="term" value="F:DNA binding"/>
    <property type="evidence" value="ECO:0007669"/>
    <property type="project" value="InterPro"/>
</dbReference>
<feature type="non-terminal residue" evidence="2">
    <location>
        <position position="1"/>
    </location>
</feature>
<dbReference type="InterPro" id="IPR047650">
    <property type="entry name" value="Transpos_IS110"/>
</dbReference>
<dbReference type="GO" id="GO:0006313">
    <property type="term" value="P:DNA transposition"/>
    <property type="evidence" value="ECO:0007669"/>
    <property type="project" value="InterPro"/>
</dbReference>
<evidence type="ECO:0000313" key="3">
    <source>
        <dbReference type="Proteomes" id="UP000199455"/>
    </source>
</evidence>
<organism evidence="2 3">
    <name type="scientific">Pedobacter soli</name>
    <dbReference type="NCBI Taxonomy" id="390242"/>
    <lineage>
        <taxon>Bacteria</taxon>
        <taxon>Pseudomonadati</taxon>
        <taxon>Bacteroidota</taxon>
        <taxon>Sphingobacteriia</taxon>
        <taxon>Sphingobacteriales</taxon>
        <taxon>Sphingobacteriaceae</taxon>
        <taxon>Pedobacter</taxon>
    </lineage>
</organism>
<keyword evidence="3" id="KW-1185">Reference proteome</keyword>
<protein>
    <submittedName>
        <fullName evidence="2">Transposase IS116/IS110/IS902 family protein</fullName>
    </submittedName>
</protein>
<sequence>KNALKGIFVPTLEQQEDRGIIRIYQQIIKNQTRCKNQIRSWLNFQGIETDGDRSYWSKNFIKWLKTLHLGTSARIHLNLLIQNYEQTRQMVLAATKQVRLLSKAERYKQKIGLLRSVPGIGEITALLFITEIGDIYRFRELDDLCSYLGLVPRVYGSGDKEQVLGLTHRAHHQLREKLIEASWVAVRLDPAMTMAFGKFCKGISKNKAIIKIARKMLNRIRFVMRNQCGYVPAVVQ</sequence>
<dbReference type="Proteomes" id="UP000199455">
    <property type="component" value="Unassembled WGS sequence"/>
</dbReference>
<accession>A0A1G7CUP5</accession>
<dbReference type="Pfam" id="PF02371">
    <property type="entry name" value="Transposase_20"/>
    <property type="match status" value="1"/>
</dbReference>
<feature type="domain" description="Transposase IS116/IS110/IS902 C-terminal" evidence="1">
    <location>
        <begin position="113"/>
        <end position="192"/>
    </location>
</feature>
<dbReference type="AlphaFoldDB" id="A0A1G7CUP5"/>
<dbReference type="InterPro" id="IPR003346">
    <property type="entry name" value="Transposase_20"/>
</dbReference>
<dbReference type="GO" id="GO:0004803">
    <property type="term" value="F:transposase activity"/>
    <property type="evidence" value="ECO:0007669"/>
    <property type="project" value="InterPro"/>
</dbReference>
<dbReference type="PANTHER" id="PTHR33055:SF13">
    <property type="entry name" value="TRANSPOSASE"/>
    <property type="match status" value="1"/>
</dbReference>
<proteinExistence type="predicted"/>